<dbReference type="SUPFAM" id="SSF51430">
    <property type="entry name" value="NAD(P)-linked oxidoreductase"/>
    <property type="match status" value="1"/>
</dbReference>
<reference evidence="2 3" key="1">
    <citation type="submission" date="2023-07" db="EMBL/GenBank/DDBJ databases">
        <title>Sorghum-associated microbial communities from plants grown in Nebraska, USA.</title>
        <authorList>
            <person name="Schachtman D."/>
        </authorList>
    </citation>
    <scope>NUCLEOTIDE SEQUENCE [LARGE SCALE GENOMIC DNA]</scope>
    <source>
        <strain evidence="2 3">DS1607</strain>
    </source>
</reference>
<protein>
    <submittedName>
        <fullName evidence="2">Aryl-alcohol dehydrogenase-like predicted oxidoreductase</fullName>
    </submittedName>
</protein>
<dbReference type="PROSITE" id="PS00062">
    <property type="entry name" value="ALDOKETO_REDUCTASE_2"/>
    <property type="match status" value="1"/>
</dbReference>
<dbReference type="InterPro" id="IPR050523">
    <property type="entry name" value="AKR_Detox_Biosynth"/>
</dbReference>
<dbReference type="InterPro" id="IPR036812">
    <property type="entry name" value="NAD(P)_OxRdtase_dom_sf"/>
</dbReference>
<accession>A0ABT9S3Q2</accession>
<dbReference type="PANTHER" id="PTHR43364:SF18">
    <property type="entry name" value="OXIDOREDUCTASE"/>
    <property type="match status" value="1"/>
</dbReference>
<evidence type="ECO:0000313" key="2">
    <source>
        <dbReference type="EMBL" id="MDP9898865.1"/>
    </source>
</evidence>
<organism evidence="2 3">
    <name type="scientific">Variovorax ginsengisoli</name>
    <dbReference type="NCBI Taxonomy" id="363844"/>
    <lineage>
        <taxon>Bacteria</taxon>
        <taxon>Pseudomonadati</taxon>
        <taxon>Pseudomonadota</taxon>
        <taxon>Betaproteobacteria</taxon>
        <taxon>Burkholderiales</taxon>
        <taxon>Comamonadaceae</taxon>
        <taxon>Variovorax</taxon>
    </lineage>
</organism>
<dbReference type="PANTHER" id="PTHR43364">
    <property type="entry name" value="NADH-SPECIFIC METHYLGLYOXAL REDUCTASE-RELATED"/>
    <property type="match status" value="1"/>
</dbReference>
<sequence>MEYRYLGRSGFKVPALGFGAGTFGGQGPLFSAWGNTDVAGARRIVDICLEAGVNLFDSADVYSSGASESILGAALKGRRQQAIISTKLTLRSGDGPNDAGSSRHHLLEGVDAALRRLDTTHIDILQLHAFDAMTPVEQVLGTLDDLVRAGKVRYVGVSNFSGWQLMKSLAAADRLGLPRYVAHQTYYSLIGRDYEWELMPLGIDQGVGAVVWSPLGWGRLTGKIRRGQPLPAGSRLHETEGFAPPTDAQRLYRVIDAMDAVAEENGKTLPQIALNWLLQRPTVASVLIGARDEVQLRQNLGALGWQLTPAQMARLDTASAVTPPYPYYPYWNGQFAEHSPAPV</sequence>
<feature type="domain" description="NADP-dependent oxidoreductase" evidence="1">
    <location>
        <begin position="16"/>
        <end position="318"/>
    </location>
</feature>
<dbReference type="PRINTS" id="PR00069">
    <property type="entry name" value="ALDKETRDTASE"/>
</dbReference>
<dbReference type="Proteomes" id="UP001226867">
    <property type="component" value="Unassembled WGS sequence"/>
</dbReference>
<proteinExistence type="predicted"/>
<dbReference type="CDD" id="cd19091">
    <property type="entry name" value="AKR_PsAKR"/>
    <property type="match status" value="1"/>
</dbReference>
<name>A0ABT9S3Q2_9BURK</name>
<gene>
    <name evidence="2" type="ORF">J2W36_001109</name>
</gene>
<dbReference type="InterPro" id="IPR018170">
    <property type="entry name" value="Aldo/ket_reductase_CS"/>
</dbReference>
<keyword evidence="3" id="KW-1185">Reference proteome</keyword>
<dbReference type="Gene3D" id="3.20.20.100">
    <property type="entry name" value="NADP-dependent oxidoreductase domain"/>
    <property type="match status" value="1"/>
</dbReference>
<evidence type="ECO:0000313" key="3">
    <source>
        <dbReference type="Proteomes" id="UP001226867"/>
    </source>
</evidence>
<evidence type="ECO:0000259" key="1">
    <source>
        <dbReference type="Pfam" id="PF00248"/>
    </source>
</evidence>
<dbReference type="EMBL" id="JAUSRO010000003">
    <property type="protein sequence ID" value="MDP9898865.1"/>
    <property type="molecule type" value="Genomic_DNA"/>
</dbReference>
<comment type="caution">
    <text evidence="2">The sequence shown here is derived from an EMBL/GenBank/DDBJ whole genome shotgun (WGS) entry which is preliminary data.</text>
</comment>
<dbReference type="InterPro" id="IPR023210">
    <property type="entry name" value="NADP_OxRdtase_dom"/>
</dbReference>
<dbReference type="InterPro" id="IPR020471">
    <property type="entry name" value="AKR"/>
</dbReference>
<dbReference type="RefSeq" id="WP_307688685.1">
    <property type="nucleotide sequence ID" value="NZ_JAUSRO010000003.1"/>
</dbReference>
<dbReference type="Pfam" id="PF00248">
    <property type="entry name" value="Aldo_ket_red"/>
    <property type="match status" value="1"/>
</dbReference>